<sequence length="127" mass="14537">MKGGVPSSYMRENKVYQVNYHSRSCMSNLTMQRMCAMKICRKRSNSNHREQLGSIVVRKRQREDRLIRPQNLSEEIGELGTARSIEESRTEEGHDTCLPNEARTLVTDGPDLQVGQNGRPEVEFIGQ</sequence>
<reference evidence="2 3" key="1">
    <citation type="journal article" date="2024" name="G3 (Bethesda)">
        <title>Genome assembly of Hibiscus sabdariffa L. provides insights into metabolisms of medicinal natural products.</title>
        <authorList>
            <person name="Kim T."/>
        </authorList>
    </citation>
    <scope>NUCLEOTIDE SEQUENCE [LARGE SCALE GENOMIC DNA]</scope>
    <source>
        <strain evidence="2">TK-2024</strain>
        <tissue evidence="2">Old leaves</tissue>
    </source>
</reference>
<evidence type="ECO:0000256" key="1">
    <source>
        <dbReference type="SAM" id="MobiDB-lite"/>
    </source>
</evidence>
<feature type="region of interest" description="Disordered" evidence="1">
    <location>
        <begin position="85"/>
        <end position="127"/>
    </location>
</feature>
<organism evidence="2 3">
    <name type="scientific">Hibiscus sabdariffa</name>
    <name type="common">roselle</name>
    <dbReference type="NCBI Taxonomy" id="183260"/>
    <lineage>
        <taxon>Eukaryota</taxon>
        <taxon>Viridiplantae</taxon>
        <taxon>Streptophyta</taxon>
        <taxon>Embryophyta</taxon>
        <taxon>Tracheophyta</taxon>
        <taxon>Spermatophyta</taxon>
        <taxon>Magnoliopsida</taxon>
        <taxon>eudicotyledons</taxon>
        <taxon>Gunneridae</taxon>
        <taxon>Pentapetalae</taxon>
        <taxon>rosids</taxon>
        <taxon>malvids</taxon>
        <taxon>Malvales</taxon>
        <taxon>Malvaceae</taxon>
        <taxon>Malvoideae</taxon>
        <taxon>Hibiscus</taxon>
    </lineage>
</organism>
<feature type="compositionally biased region" description="Basic and acidic residues" evidence="1">
    <location>
        <begin position="85"/>
        <end position="95"/>
    </location>
</feature>
<dbReference type="EMBL" id="JBBPBM010000028">
    <property type="protein sequence ID" value="KAK8537943.1"/>
    <property type="molecule type" value="Genomic_DNA"/>
</dbReference>
<evidence type="ECO:0000313" key="2">
    <source>
        <dbReference type="EMBL" id="KAK8537943.1"/>
    </source>
</evidence>
<accession>A0ABR2DG82</accession>
<dbReference type="Proteomes" id="UP001472677">
    <property type="component" value="Unassembled WGS sequence"/>
</dbReference>
<name>A0ABR2DG82_9ROSI</name>
<evidence type="ECO:0000313" key="3">
    <source>
        <dbReference type="Proteomes" id="UP001472677"/>
    </source>
</evidence>
<keyword evidence="3" id="KW-1185">Reference proteome</keyword>
<gene>
    <name evidence="2" type="ORF">V6N12_044084</name>
</gene>
<proteinExistence type="predicted"/>
<protein>
    <submittedName>
        <fullName evidence="2">Uncharacterized protein</fullName>
    </submittedName>
</protein>
<comment type="caution">
    <text evidence="2">The sequence shown here is derived from an EMBL/GenBank/DDBJ whole genome shotgun (WGS) entry which is preliminary data.</text>
</comment>